<comment type="caution">
    <text evidence="2">The sequence shown here is derived from an EMBL/GenBank/DDBJ whole genome shotgun (WGS) entry which is preliminary data.</text>
</comment>
<keyword evidence="3" id="KW-1185">Reference proteome</keyword>
<reference evidence="2" key="1">
    <citation type="journal article" date="2020" name="J Insects Food Feed">
        <title>The yellow mealworm (Tenebrio molitor) genome: a resource for the emerging insects as food and feed industry.</title>
        <authorList>
            <person name="Eriksson T."/>
            <person name="Andere A."/>
            <person name="Kelstrup H."/>
            <person name="Emery V."/>
            <person name="Picard C."/>
        </authorList>
    </citation>
    <scope>NUCLEOTIDE SEQUENCE</scope>
    <source>
        <strain evidence="2">Stoneville</strain>
        <tissue evidence="2">Whole head</tissue>
    </source>
</reference>
<sequence>MPKCSYFMESAGAMHVRMQGNMQYVFHDVCHIQIITYFYGWWIVFEASNKKLVVLREKLERQILFFSPLVTMRGRTLVFAGAASGCFREASVDGYRDFGVLSGNGWLGTADLGLCGCGLGMLLRAVGWCRIVVESTMAGWSDDFSGIPDCGLAAPPRRFFRTERRRADLHPRWRLLTDVVPEALLEELGLQPSPDPGPGGTLHRPQPTVSGQNPEISITSTEASRKHPAAAYAKT</sequence>
<dbReference type="EMBL" id="JABDTM020014231">
    <property type="protein sequence ID" value="KAH0819569.1"/>
    <property type="molecule type" value="Genomic_DNA"/>
</dbReference>
<dbReference type="AlphaFoldDB" id="A0A8J6HRL8"/>
<organism evidence="2 3">
    <name type="scientific">Tenebrio molitor</name>
    <name type="common">Yellow mealworm beetle</name>
    <dbReference type="NCBI Taxonomy" id="7067"/>
    <lineage>
        <taxon>Eukaryota</taxon>
        <taxon>Metazoa</taxon>
        <taxon>Ecdysozoa</taxon>
        <taxon>Arthropoda</taxon>
        <taxon>Hexapoda</taxon>
        <taxon>Insecta</taxon>
        <taxon>Pterygota</taxon>
        <taxon>Neoptera</taxon>
        <taxon>Endopterygota</taxon>
        <taxon>Coleoptera</taxon>
        <taxon>Polyphaga</taxon>
        <taxon>Cucujiformia</taxon>
        <taxon>Tenebrionidae</taxon>
        <taxon>Tenebrio</taxon>
    </lineage>
</organism>
<feature type="compositionally biased region" description="Polar residues" evidence="1">
    <location>
        <begin position="207"/>
        <end position="222"/>
    </location>
</feature>
<evidence type="ECO:0000313" key="2">
    <source>
        <dbReference type="EMBL" id="KAH0819569.1"/>
    </source>
</evidence>
<feature type="region of interest" description="Disordered" evidence="1">
    <location>
        <begin position="188"/>
        <end position="235"/>
    </location>
</feature>
<accession>A0A8J6HRL8</accession>
<proteinExistence type="predicted"/>
<reference evidence="2" key="2">
    <citation type="submission" date="2021-08" db="EMBL/GenBank/DDBJ databases">
        <authorList>
            <person name="Eriksson T."/>
        </authorList>
    </citation>
    <scope>NUCLEOTIDE SEQUENCE</scope>
    <source>
        <strain evidence="2">Stoneville</strain>
        <tissue evidence="2">Whole head</tissue>
    </source>
</reference>
<name>A0A8J6HRL8_TENMO</name>
<evidence type="ECO:0000313" key="3">
    <source>
        <dbReference type="Proteomes" id="UP000719412"/>
    </source>
</evidence>
<protein>
    <submittedName>
        <fullName evidence="2">Uncharacterized protein</fullName>
    </submittedName>
</protein>
<dbReference type="Proteomes" id="UP000719412">
    <property type="component" value="Unassembled WGS sequence"/>
</dbReference>
<gene>
    <name evidence="2" type="ORF">GEV33_003222</name>
</gene>
<evidence type="ECO:0000256" key="1">
    <source>
        <dbReference type="SAM" id="MobiDB-lite"/>
    </source>
</evidence>